<protein>
    <submittedName>
        <fullName evidence="9">Peptidase M42 family protein</fullName>
    </submittedName>
</protein>
<dbReference type="EMBL" id="CP002351">
    <property type="protein sequence ID" value="AEH51041.1"/>
    <property type="molecule type" value="Genomic_DNA"/>
</dbReference>
<dbReference type="GO" id="GO:0046872">
    <property type="term" value="F:metal ion binding"/>
    <property type="evidence" value="ECO:0007669"/>
    <property type="project" value="UniProtKB-UniRule"/>
</dbReference>
<keyword evidence="3" id="KW-0645">Protease</keyword>
<reference evidence="9 10" key="1">
    <citation type="submission" date="2010-11" db="EMBL/GenBank/DDBJ databases">
        <title>The complete genome of Thermotoga thermarum DSM 5069.</title>
        <authorList>
            <consortium name="US DOE Joint Genome Institute (JGI-PGF)"/>
            <person name="Lucas S."/>
            <person name="Copeland A."/>
            <person name="Lapidus A."/>
            <person name="Bruce D."/>
            <person name="Goodwin L."/>
            <person name="Pitluck S."/>
            <person name="Kyrpides N."/>
            <person name="Mavromatis K."/>
            <person name="Ivanova N."/>
            <person name="Zeytun A."/>
            <person name="Brettin T."/>
            <person name="Detter J.C."/>
            <person name="Tapia R."/>
            <person name="Han C."/>
            <person name="Land M."/>
            <person name="Hauser L."/>
            <person name="Markowitz V."/>
            <person name="Cheng J.-F."/>
            <person name="Hugenholtz P."/>
            <person name="Woyke T."/>
            <person name="Wu D."/>
            <person name="Spring S."/>
            <person name="Schroeder M."/>
            <person name="Brambilla E."/>
            <person name="Klenk H.-P."/>
            <person name="Eisen J.A."/>
        </authorList>
    </citation>
    <scope>NUCLEOTIDE SEQUENCE [LARGE SCALE GENOMIC DNA]</scope>
    <source>
        <strain evidence="9 10">DSM 5069</strain>
    </source>
</reference>
<evidence type="ECO:0000313" key="10">
    <source>
        <dbReference type="Proteomes" id="UP000006804"/>
    </source>
</evidence>
<dbReference type="HOGENOM" id="CLU_047249_0_1_0"/>
<evidence type="ECO:0000256" key="7">
    <source>
        <dbReference type="PIRSR" id="PIRSR001123-1"/>
    </source>
</evidence>
<evidence type="ECO:0000256" key="4">
    <source>
        <dbReference type="ARBA" id="ARBA00022723"/>
    </source>
</evidence>
<dbReference type="PATRIC" id="fig|688269.3.peg.982"/>
<evidence type="ECO:0000256" key="8">
    <source>
        <dbReference type="PIRSR" id="PIRSR001123-2"/>
    </source>
</evidence>
<dbReference type="STRING" id="688269.Theth_0958"/>
<proteinExistence type="inferred from homology"/>
<feature type="binding site" evidence="8">
    <location>
        <position position="63"/>
    </location>
    <ligand>
        <name>Zn(2+)</name>
        <dbReference type="ChEBI" id="CHEBI:29105"/>
        <label>1</label>
    </ligand>
</feature>
<dbReference type="PANTHER" id="PTHR32481:SF0">
    <property type="entry name" value="AMINOPEPTIDASE YPDE-RELATED"/>
    <property type="match status" value="1"/>
</dbReference>
<evidence type="ECO:0000313" key="9">
    <source>
        <dbReference type="EMBL" id="AEH51041.1"/>
    </source>
</evidence>
<evidence type="ECO:0000256" key="1">
    <source>
        <dbReference type="ARBA" id="ARBA00006272"/>
    </source>
</evidence>
<feature type="binding site" evidence="8">
    <location>
        <position position="225"/>
    </location>
    <ligand>
        <name>Zn(2+)</name>
        <dbReference type="ChEBI" id="CHEBI:29105"/>
        <label>1</label>
    </ligand>
</feature>
<dbReference type="InterPro" id="IPR051464">
    <property type="entry name" value="Peptidase_M42_aminopept"/>
</dbReference>
<dbReference type="RefSeq" id="WP_013932261.1">
    <property type="nucleotide sequence ID" value="NC_015707.1"/>
</dbReference>
<keyword evidence="5" id="KW-0378">Hydrolase</keyword>
<dbReference type="PIRSF" id="PIRSF001123">
    <property type="entry name" value="PepA_GA"/>
    <property type="match status" value="1"/>
</dbReference>
<dbReference type="KEGG" id="tta:Theth_0958"/>
<dbReference type="PANTHER" id="PTHR32481">
    <property type="entry name" value="AMINOPEPTIDASE"/>
    <property type="match status" value="1"/>
</dbReference>
<dbReference type="GO" id="GO:0006508">
    <property type="term" value="P:proteolysis"/>
    <property type="evidence" value="ECO:0007669"/>
    <property type="project" value="UniProtKB-KW"/>
</dbReference>
<dbReference type="Proteomes" id="UP000006804">
    <property type="component" value="Chromosome"/>
</dbReference>
<feature type="binding site" evidence="8">
    <location>
        <position position="170"/>
    </location>
    <ligand>
        <name>Zn(2+)</name>
        <dbReference type="ChEBI" id="CHEBI:29105"/>
        <label>1</label>
    </ligand>
</feature>
<dbReference type="Gene3D" id="3.40.630.10">
    <property type="entry name" value="Zn peptidases"/>
    <property type="match status" value="1"/>
</dbReference>
<evidence type="ECO:0000256" key="3">
    <source>
        <dbReference type="ARBA" id="ARBA00022670"/>
    </source>
</evidence>
<organism evidence="9 10">
    <name type="scientific">Pseudothermotoga thermarum DSM 5069</name>
    <dbReference type="NCBI Taxonomy" id="688269"/>
    <lineage>
        <taxon>Bacteria</taxon>
        <taxon>Thermotogati</taxon>
        <taxon>Thermotogota</taxon>
        <taxon>Thermotogae</taxon>
        <taxon>Thermotogales</taxon>
        <taxon>Thermotogaceae</taxon>
        <taxon>Pseudothermotoga</taxon>
    </lineage>
</organism>
<feature type="binding site" evidence="8">
    <location>
        <position position="203"/>
    </location>
    <ligand>
        <name>Zn(2+)</name>
        <dbReference type="ChEBI" id="CHEBI:29105"/>
        <label>2</label>
    </ligand>
</feature>
<dbReference type="Gene3D" id="2.40.30.40">
    <property type="entry name" value="Peptidase M42, domain 2"/>
    <property type="match status" value="1"/>
</dbReference>
<keyword evidence="10" id="KW-1185">Reference proteome</keyword>
<comment type="similarity">
    <text evidence="1 6">Belongs to the peptidase M42 family.</text>
</comment>
<accession>F7YYK9</accession>
<dbReference type="InterPro" id="IPR023367">
    <property type="entry name" value="Peptidase_M42_dom2"/>
</dbReference>
<sequence>MQKDWINELVDLCLTAGISGREEMIRQKIINMLPKDMPYKVDNVGNLIVEIGSGKEFVALMAHMDEIGLLITGIKQDGTLTFKKIGGFDDRLLLGSHLQIITQNGSLDGVIGAIPPHLGGNQPIDNLTIDIGAKSKEEAIKMGVKVLDYAVFKKHVSVLNGKYISVRSLDDRFGCLSLVKVLHKVKNENLDKKVFFVWTVQEEIGLKGAKAFLSCHKVDICYAIDSFACCSQLTGDVAPGNGPVLRMADNSAIGSYSLMMEILQKAERNHIPIQVGVTGGGTDSSVAVDSNARMVPISLAVKYLHSNAEYISLDDFEKLVELLTVLLIEKS</sequence>
<evidence type="ECO:0000256" key="5">
    <source>
        <dbReference type="ARBA" id="ARBA00022801"/>
    </source>
</evidence>
<dbReference type="OrthoDB" id="48055at2"/>
<evidence type="ECO:0000256" key="6">
    <source>
        <dbReference type="PIRNR" id="PIRNR001123"/>
    </source>
</evidence>
<feature type="binding site" evidence="8">
    <location>
        <position position="305"/>
    </location>
    <ligand>
        <name>Zn(2+)</name>
        <dbReference type="ChEBI" id="CHEBI:29105"/>
        <label>2</label>
    </ligand>
</feature>
<dbReference type="InterPro" id="IPR008007">
    <property type="entry name" value="Peptidase_M42"/>
</dbReference>
<dbReference type="MEROPS" id="M42.003"/>
<dbReference type="Pfam" id="PF05343">
    <property type="entry name" value="Peptidase_M42"/>
    <property type="match status" value="1"/>
</dbReference>
<dbReference type="SUPFAM" id="SSF101821">
    <property type="entry name" value="Aminopeptidase/glucanase lid domain"/>
    <property type="match status" value="1"/>
</dbReference>
<dbReference type="GO" id="GO:0004177">
    <property type="term" value="F:aminopeptidase activity"/>
    <property type="evidence" value="ECO:0007669"/>
    <property type="project" value="UniProtKB-UniRule"/>
</dbReference>
<feature type="binding site" evidence="8">
    <location>
        <position position="170"/>
    </location>
    <ligand>
        <name>Zn(2+)</name>
        <dbReference type="ChEBI" id="CHEBI:29105"/>
        <label>2</label>
    </ligand>
</feature>
<name>F7YYK9_9THEM</name>
<evidence type="ECO:0000256" key="2">
    <source>
        <dbReference type="ARBA" id="ARBA00022438"/>
    </source>
</evidence>
<dbReference type="SUPFAM" id="SSF53187">
    <property type="entry name" value="Zn-dependent exopeptidases"/>
    <property type="match status" value="1"/>
</dbReference>
<comment type="cofactor">
    <cofactor evidence="8">
        <name>a divalent metal cation</name>
        <dbReference type="ChEBI" id="CHEBI:60240"/>
    </cofactor>
    <text evidence="8">Binds 2 divalent metal cations per subunit.</text>
</comment>
<gene>
    <name evidence="9" type="ORF">Theth_0958</name>
</gene>
<feature type="active site" description="Proton acceptor" evidence="7">
    <location>
        <position position="202"/>
    </location>
</feature>
<dbReference type="AlphaFoldDB" id="F7YYK9"/>
<dbReference type="eggNOG" id="COG1363">
    <property type="taxonomic scope" value="Bacteria"/>
</dbReference>
<keyword evidence="4 8" id="KW-0479">Metal-binding</keyword>
<keyword evidence="2" id="KW-0031">Aminopeptidase</keyword>